<dbReference type="Pfam" id="PF01047">
    <property type="entry name" value="MarR"/>
    <property type="match status" value="1"/>
</dbReference>
<dbReference type="InterPro" id="IPR036388">
    <property type="entry name" value="WH-like_DNA-bd_sf"/>
</dbReference>
<accession>A0A4P6K5P2</accession>
<dbReference type="PANTHER" id="PTHR33164">
    <property type="entry name" value="TRANSCRIPTIONAL REGULATOR, MARR FAMILY"/>
    <property type="match status" value="1"/>
</dbReference>
<keyword evidence="3" id="KW-1185">Reference proteome</keyword>
<evidence type="ECO:0000313" key="3">
    <source>
        <dbReference type="Proteomes" id="UP000290365"/>
    </source>
</evidence>
<sequence length="222" mass="24609">MTKDDPFEGTSGSVARRVMTGLVKVGIAIKSHAWQEAEGRNLTPTQGQILALLRLRSSTGLRLSELADGLAVSLATTSETVDTLVQKGFVQKTRLPQDGRVRTITLTETGKAEADRVAGWPDFLLDAVDTLSPAEQTVFLHGLIKMIRALQERGQIPVSRMCVTCRFFRPHVYPESDRPHHCAFVDLPFGDRHLRLECPDHEPSPPEAAERIWKQFVSLGSE</sequence>
<dbReference type="GO" id="GO:0003700">
    <property type="term" value="F:DNA-binding transcription factor activity"/>
    <property type="evidence" value="ECO:0007669"/>
    <property type="project" value="InterPro"/>
</dbReference>
<evidence type="ECO:0000259" key="1">
    <source>
        <dbReference type="PROSITE" id="PS50995"/>
    </source>
</evidence>
<dbReference type="InterPro" id="IPR039422">
    <property type="entry name" value="MarR/SlyA-like"/>
</dbReference>
<dbReference type="Gene3D" id="1.10.10.10">
    <property type="entry name" value="Winged helix-like DNA-binding domain superfamily/Winged helix DNA-binding domain"/>
    <property type="match status" value="1"/>
</dbReference>
<feature type="domain" description="HTH marR-type" evidence="1">
    <location>
        <begin position="15"/>
        <end position="148"/>
    </location>
</feature>
<dbReference type="PRINTS" id="PR00598">
    <property type="entry name" value="HTHMARR"/>
</dbReference>
<dbReference type="KEGG" id="kbs:EPA93_35565"/>
<dbReference type="EMBL" id="CP035758">
    <property type="protein sequence ID" value="QBD83688.1"/>
    <property type="molecule type" value="Genomic_DNA"/>
</dbReference>
<dbReference type="PANTHER" id="PTHR33164:SF43">
    <property type="entry name" value="HTH-TYPE TRANSCRIPTIONAL REPRESSOR YETL"/>
    <property type="match status" value="1"/>
</dbReference>
<evidence type="ECO:0000313" key="2">
    <source>
        <dbReference type="EMBL" id="QBD83688.1"/>
    </source>
</evidence>
<dbReference type="OrthoDB" id="2575373at2"/>
<gene>
    <name evidence="2" type="ORF">EPA93_35565</name>
</gene>
<dbReference type="SUPFAM" id="SSF46785">
    <property type="entry name" value="Winged helix' DNA-binding domain"/>
    <property type="match status" value="1"/>
</dbReference>
<dbReference type="InterPro" id="IPR036390">
    <property type="entry name" value="WH_DNA-bd_sf"/>
</dbReference>
<organism evidence="2 3">
    <name type="scientific">Ktedonosporobacter rubrisoli</name>
    <dbReference type="NCBI Taxonomy" id="2509675"/>
    <lineage>
        <taxon>Bacteria</taxon>
        <taxon>Bacillati</taxon>
        <taxon>Chloroflexota</taxon>
        <taxon>Ktedonobacteria</taxon>
        <taxon>Ktedonobacterales</taxon>
        <taxon>Ktedonosporobacteraceae</taxon>
        <taxon>Ktedonosporobacter</taxon>
    </lineage>
</organism>
<dbReference type="PROSITE" id="PS50995">
    <property type="entry name" value="HTH_MARR_2"/>
    <property type="match status" value="1"/>
</dbReference>
<name>A0A4P6K5P2_KTERU</name>
<dbReference type="InterPro" id="IPR000835">
    <property type="entry name" value="HTH_MarR-typ"/>
</dbReference>
<protein>
    <submittedName>
        <fullName evidence="2">MarR family transcriptional regulator</fullName>
    </submittedName>
</protein>
<dbReference type="AlphaFoldDB" id="A0A4P6K5P2"/>
<proteinExistence type="predicted"/>
<dbReference type="Proteomes" id="UP000290365">
    <property type="component" value="Chromosome"/>
</dbReference>
<reference evidence="2 3" key="1">
    <citation type="submission" date="2019-01" db="EMBL/GenBank/DDBJ databases">
        <title>Ktedonosporobacter rubrisoli SCAWS-G2.</title>
        <authorList>
            <person name="Huang Y."/>
            <person name="Yan B."/>
        </authorList>
    </citation>
    <scope>NUCLEOTIDE SEQUENCE [LARGE SCALE GENOMIC DNA]</scope>
    <source>
        <strain evidence="2 3">SCAWS-G2</strain>
    </source>
</reference>
<dbReference type="GO" id="GO:0006950">
    <property type="term" value="P:response to stress"/>
    <property type="evidence" value="ECO:0007669"/>
    <property type="project" value="TreeGrafter"/>
</dbReference>
<dbReference type="SMART" id="SM00347">
    <property type="entry name" value="HTH_MARR"/>
    <property type="match status" value="1"/>
</dbReference>